<keyword evidence="7" id="KW-0732">Signal</keyword>
<evidence type="ECO:0000256" key="7">
    <source>
        <dbReference type="SAM" id="SignalP"/>
    </source>
</evidence>
<dbReference type="SUPFAM" id="SSF49899">
    <property type="entry name" value="Concanavalin A-like lectins/glucanases"/>
    <property type="match status" value="1"/>
</dbReference>
<gene>
    <name evidence="9" type="ORF">DXV75_02565</name>
</gene>
<feature type="signal peptide" evidence="7">
    <location>
        <begin position="1"/>
        <end position="19"/>
    </location>
</feature>
<dbReference type="PANTHER" id="PTHR42812">
    <property type="entry name" value="BETA-XYLOSIDASE"/>
    <property type="match status" value="1"/>
</dbReference>
<comment type="similarity">
    <text evidence="1 6">Belongs to the glycosyl hydrolase 43 family.</text>
</comment>
<feature type="active site" description="Proton acceptor" evidence="4">
    <location>
        <position position="43"/>
    </location>
</feature>
<dbReference type="Pfam" id="PF04616">
    <property type="entry name" value="Glyco_hydro_43"/>
    <property type="match status" value="1"/>
</dbReference>
<accession>A0A3D8MEP8</accession>
<keyword evidence="2 6" id="KW-0378">Hydrolase</keyword>
<evidence type="ECO:0000256" key="3">
    <source>
        <dbReference type="ARBA" id="ARBA00023295"/>
    </source>
</evidence>
<feature type="chain" id="PRO_5017779532" evidence="7">
    <location>
        <begin position="20"/>
        <end position="539"/>
    </location>
</feature>
<keyword evidence="3 6" id="KW-0326">Glycosidase</keyword>
<dbReference type="Gene3D" id="2.60.120.200">
    <property type="match status" value="1"/>
</dbReference>
<comment type="caution">
    <text evidence="9">The sequence shown here is derived from an EMBL/GenBank/DDBJ whole genome shotgun (WGS) entry which is preliminary data.</text>
</comment>
<name>A0A3D8MEP8_9ALTE</name>
<evidence type="ECO:0000313" key="10">
    <source>
        <dbReference type="Proteomes" id="UP000256561"/>
    </source>
</evidence>
<dbReference type="InterPro" id="IPR051795">
    <property type="entry name" value="Glycosyl_Hydrlase_43"/>
</dbReference>
<feature type="domain" description="Beta-xylosidase C-terminal Concanavalin A-like" evidence="8">
    <location>
        <begin position="349"/>
        <end position="538"/>
    </location>
</feature>
<protein>
    <submittedName>
        <fullName evidence="9">Glycoside hydrolase family 43 protein</fullName>
    </submittedName>
</protein>
<dbReference type="EMBL" id="QRHA01000001">
    <property type="protein sequence ID" value="RDV29349.1"/>
    <property type="molecule type" value="Genomic_DNA"/>
</dbReference>
<dbReference type="InterPro" id="IPR013320">
    <property type="entry name" value="ConA-like_dom_sf"/>
</dbReference>
<dbReference type="GO" id="GO:0004553">
    <property type="term" value="F:hydrolase activity, hydrolyzing O-glycosyl compounds"/>
    <property type="evidence" value="ECO:0007669"/>
    <property type="project" value="InterPro"/>
</dbReference>
<reference evidence="10" key="1">
    <citation type="submission" date="2018-08" db="EMBL/GenBank/DDBJ databases">
        <authorList>
            <person name="Zhang J."/>
            <person name="Du Z.-J."/>
        </authorList>
    </citation>
    <scope>NUCLEOTIDE SEQUENCE [LARGE SCALE GENOMIC DNA]</scope>
    <source>
        <strain evidence="10">KCTC 52655</strain>
    </source>
</reference>
<evidence type="ECO:0000256" key="4">
    <source>
        <dbReference type="PIRSR" id="PIRSR606710-1"/>
    </source>
</evidence>
<dbReference type="SUPFAM" id="SSF75005">
    <property type="entry name" value="Arabinanase/levansucrase/invertase"/>
    <property type="match status" value="1"/>
</dbReference>
<dbReference type="Pfam" id="PF17851">
    <property type="entry name" value="GH43_C2"/>
    <property type="match status" value="1"/>
</dbReference>
<organism evidence="9 10">
    <name type="scientific">Alteromonas aestuariivivens</name>
    <dbReference type="NCBI Taxonomy" id="1938339"/>
    <lineage>
        <taxon>Bacteria</taxon>
        <taxon>Pseudomonadati</taxon>
        <taxon>Pseudomonadota</taxon>
        <taxon>Gammaproteobacteria</taxon>
        <taxon>Alteromonadales</taxon>
        <taxon>Alteromonadaceae</taxon>
        <taxon>Alteromonas/Salinimonas group</taxon>
        <taxon>Alteromonas</taxon>
    </lineage>
</organism>
<dbReference type="Proteomes" id="UP000256561">
    <property type="component" value="Unassembled WGS sequence"/>
</dbReference>
<evidence type="ECO:0000256" key="5">
    <source>
        <dbReference type="PIRSR" id="PIRSR606710-2"/>
    </source>
</evidence>
<dbReference type="PANTHER" id="PTHR42812:SF12">
    <property type="entry name" value="BETA-XYLOSIDASE-RELATED"/>
    <property type="match status" value="1"/>
</dbReference>
<dbReference type="AlphaFoldDB" id="A0A3D8MEP8"/>
<dbReference type="OrthoDB" id="9801455at2"/>
<proteinExistence type="inferred from homology"/>
<keyword evidence="10" id="KW-1185">Reference proteome</keyword>
<dbReference type="RefSeq" id="WP_115591639.1">
    <property type="nucleotide sequence ID" value="NZ_QRHA01000001.1"/>
</dbReference>
<sequence length="539" mass="60052">MRLLATMVIVAGALTSASALGNSAETDVQKTFSNPILPGFHPDPSVTRVGDDYYLATSSFEWFPAVPIFHSKDLVNWELINYAVSKPEYLSALNEVEKSRGIYAPTLRYHDGWYYMITTCVKCGDNFYVKTQDPAGEWSAPVWIEGDRGIDPSLFWDDDGKVYYTGTGILDKSKADWINANGIWIQEIDLETGKLLGSKKQLTYGHAVNARWTEGPHIYKRDGYYYLMVAEGGTGEDHAVTIFRSESVTGPYVANYKNPLLTHRHLGSNSAIHSTGHADMIETQNGDWYAVMLGKRRFDGLSPLARESFLTPVSWEDGWPVFNPGVGLLQLEEVRPNLPWTPLDTKSARDDFDQAGLRKEYNRLRAQSQDWAEANNGMLSITLKPDQLGQEFQQPAMLVRRIQHPQYTASLKMKFSSENANEEAGLVIYRDYQHYYSVAKKANSLELTAVNDGEVNVLASIPYKPADAVIKVEDTGNALTFYVGESESALKVMAENVDASYTSDDSAGGFNGPMVGMYASANGVTSSSHAEFDWFEYQP</sequence>
<evidence type="ECO:0000256" key="2">
    <source>
        <dbReference type="ARBA" id="ARBA00022801"/>
    </source>
</evidence>
<dbReference type="GO" id="GO:0005975">
    <property type="term" value="P:carbohydrate metabolic process"/>
    <property type="evidence" value="ECO:0007669"/>
    <property type="project" value="InterPro"/>
</dbReference>
<evidence type="ECO:0000256" key="1">
    <source>
        <dbReference type="ARBA" id="ARBA00009865"/>
    </source>
</evidence>
<dbReference type="Gene3D" id="2.115.10.20">
    <property type="entry name" value="Glycosyl hydrolase domain, family 43"/>
    <property type="match status" value="1"/>
</dbReference>
<dbReference type="InterPro" id="IPR023296">
    <property type="entry name" value="Glyco_hydro_beta-prop_sf"/>
</dbReference>
<dbReference type="CDD" id="cd18617">
    <property type="entry name" value="GH43_XynB-like"/>
    <property type="match status" value="1"/>
</dbReference>
<evidence type="ECO:0000259" key="8">
    <source>
        <dbReference type="Pfam" id="PF17851"/>
    </source>
</evidence>
<evidence type="ECO:0000313" key="9">
    <source>
        <dbReference type="EMBL" id="RDV29349.1"/>
    </source>
</evidence>
<feature type="site" description="Important for catalytic activity, responsible for pKa modulation of the active site Glu and correct orientation of both the proton donor and substrate" evidence="5">
    <location>
        <position position="151"/>
    </location>
</feature>
<feature type="active site" description="Proton donor" evidence="4">
    <location>
        <position position="214"/>
    </location>
</feature>
<dbReference type="InterPro" id="IPR006710">
    <property type="entry name" value="Glyco_hydro_43"/>
</dbReference>
<dbReference type="InterPro" id="IPR041542">
    <property type="entry name" value="GH43_C2"/>
</dbReference>
<evidence type="ECO:0000256" key="6">
    <source>
        <dbReference type="RuleBase" id="RU361187"/>
    </source>
</evidence>